<dbReference type="GO" id="GO:0008081">
    <property type="term" value="F:phosphoric diester hydrolase activity"/>
    <property type="evidence" value="ECO:0007669"/>
    <property type="project" value="InterPro"/>
</dbReference>
<protein>
    <submittedName>
        <fullName evidence="2">Uncharacterized protein</fullName>
    </submittedName>
</protein>
<dbReference type="EMBL" id="CALTRL010005715">
    <property type="protein sequence ID" value="CAH7685205.1"/>
    <property type="molecule type" value="Genomic_DNA"/>
</dbReference>
<feature type="region of interest" description="Disordered" evidence="1">
    <location>
        <begin position="1"/>
        <end position="32"/>
    </location>
</feature>
<reference evidence="2" key="1">
    <citation type="submission" date="2022-06" db="EMBL/GenBank/DDBJ databases">
        <authorList>
            <consortium name="SYNGENTA / RWTH Aachen University"/>
        </authorList>
    </citation>
    <scope>NUCLEOTIDE SEQUENCE</scope>
</reference>
<organism evidence="2 3">
    <name type="scientific">Phakopsora pachyrhizi</name>
    <name type="common">Asian soybean rust disease fungus</name>
    <dbReference type="NCBI Taxonomy" id="170000"/>
    <lineage>
        <taxon>Eukaryota</taxon>
        <taxon>Fungi</taxon>
        <taxon>Dikarya</taxon>
        <taxon>Basidiomycota</taxon>
        <taxon>Pucciniomycotina</taxon>
        <taxon>Pucciniomycetes</taxon>
        <taxon>Pucciniales</taxon>
        <taxon>Phakopsoraceae</taxon>
        <taxon>Phakopsora</taxon>
    </lineage>
</organism>
<proteinExistence type="predicted"/>
<dbReference type="Proteomes" id="UP001153365">
    <property type="component" value="Unassembled WGS sequence"/>
</dbReference>
<dbReference type="InterPro" id="IPR051057">
    <property type="entry name" value="PI-PLC_domain"/>
</dbReference>
<accession>A0AAV0BDH8</accession>
<feature type="compositionally biased region" description="Basic and acidic residues" evidence="1">
    <location>
        <begin position="1"/>
        <end position="19"/>
    </location>
</feature>
<evidence type="ECO:0000256" key="1">
    <source>
        <dbReference type="SAM" id="MobiDB-lite"/>
    </source>
</evidence>
<dbReference type="PANTHER" id="PTHR13593:SF113">
    <property type="entry name" value="SI:DKEY-266F7.9"/>
    <property type="match status" value="1"/>
</dbReference>
<name>A0AAV0BDH8_PHAPC</name>
<comment type="caution">
    <text evidence="2">The sequence shown here is derived from an EMBL/GenBank/DDBJ whole genome shotgun (WGS) entry which is preliminary data.</text>
</comment>
<dbReference type="AlphaFoldDB" id="A0AAV0BDH8"/>
<dbReference type="GO" id="GO:0006629">
    <property type="term" value="P:lipid metabolic process"/>
    <property type="evidence" value="ECO:0007669"/>
    <property type="project" value="InterPro"/>
</dbReference>
<feature type="compositionally biased region" description="Low complexity" evidence="1">
    <location>
        <begin position="55"/>
        <end position="64"/>
    </location>
</feature>
<sequence length="871" mass="96259">MHQSDRPTTDDSSESDHRGCLPTKPSPVPIDTLDRSLITLNIVSPTPVQTDPPQDIIDSSSSSSVVIGPAPVTTWSTTASGPSSTSKDASSTLSSIDSLELTQNSSSSSSTSSLSSASVSSSSKPQSKGAENKTFIKQVRKSKSIQSLVSASLVGAFHFDPPPPNLAVAICINNSTGWPIRMAHWPSKARRNGPNAFSLSRFRGNCINESSIPSVTELITDKFAKIAMIDRPSLSKTLKSRKPAVGWIYFDVLKSDGYVLHLQGFVKLDRSGQVSEASLGRFDLDSSRQRPMPSGVIGSVNVTNTVPCMVSLNLTLEDLVPIENSVNDTPLRPPIVLPTKGLSLFSYVSHPDVIVSFRAGKDGRYHEGQPSRTGNLDYTSKFARTDHILGGVENLLTMLCIQHRLSLSPILHRSVSINPLSGLVVEGNKQTPLASTFETPSIISKELDVSVSYGFHDSRLGKRHSLYTYVTKCHSSWLGDLINENPKWLEVRFSRLVLQGSHDSGMFTRLHPGFTQMITGMKLDSDIGNFLIDHGISFVKVLTKLLKGLNIEIERAICNISNTQKDNFSNQLLLGVRFFDFRPGYCFHDCVNGERGKIHHQHACVPGYEYVSALVETLCFLADHPSEIVIYELKSDGFVARKTTWRKDSIPFHSMIPTKAALNAALDEARLIAKNVDLRTDDIVIGNQSDLDRTIGDLLEQNSRLMIINRMGDEPELGWDWVRDDSYDHNLYDSDRADGIIKALNMAHERNSYYGDDIEEEDQSCDKLNRKISKTRNSSHGDLKKPLPGTIYQLQATPTKSITDDIVTSLTYSKASSLLVYTKSCVDPVTYDWIRQRHFIEPGLVVLLNDFVDSVLTEHAIEKSKIRAGFF</sequence>
<evidence type="ECO:0000313" key="3">
    <source>
        <dbReference type="Proteomes" id="UP001153365"/>
    </source>
</evidence>
<dbReference type="PANTHER" id="PTHR13593">
    <property type="match status" value="1"/>
</dbReference>
<dbReference type="InterPro" id="IPR017946">
    <property type="entry name" value="PLC-like_Pdiesterase_TIM-brl"/>
</dbReference>
<dbReference type="Gene3D" id="3.20.20.190">
    <property type="entry name" value="Phosphatidylinositol (PI) phosphodiesterase"/>
    <property type="match status" value="1"/>
</dbReference>
<feature type="region of interest" description="Disordered" evidence="1">
    <location>
        <begin position="102"/>
        <end position="132"/>
    </location>
</feature>
<feature type="compositionally biased region" description="Low complexity" evidence="1">
    <location>
        <begin position="79"/>
        <end position="91"/>
    </location>
</feature>
<feature type="compositionally biased region" description="Low complexity" evidence="1">
    <location>
        <begin position="102"/>
        <end position="123"/>
    </location>
</feature>
<keyword evidence="3" id="KW-1185">Reference proteome</keyword>
<evidence type="ECO:0000313" key="2">
    <source>
        <dbReference type="EMBL" id="CAH7685205.1"/>
    </source>
</evidence>
<gene>
    <name evidence="2" type="ORF">PPACK8108_LOCUS19690</name>
</gene>
<feature type="region of interest" description="Disordered" evidence="1">
    <location>
        <begin position="44"/>
        <end position="64"/>
    </location>
</feature>
<dbReference type="SUPFAM" id="SSF51695">
    <property type="entry name" value="PLC-like phosphodiesterases"/>
    <property type="match status" value="1"/>
</dbReference>
<feature type="region of interest" description="Disordered" evidence="1">
    <location>
        <begin position="72"/>
        <end position="91"/>
    </location>
</feature>